<evidence type="ECO:0000259" key="2">
    <source>
        <dbReference type="Pfam" id="PF10551"/>
    </source>
</evidence>
<dbReference type="GeneID" id="109722909"/>
<organism evidence="3 4">
    <name type="scientific">Ananas comosus</name>
    <name type="common">Pineapple</name>
    <name type="synonym">Ananas ananas</name>
    <dbReference type="NCBI Taxonomy" id="4615"/>
    <lineage>
        <taxon>Eukaryota</taxon>
        <taxon>Viridiplantae</taxon>
        <taxon>Streptophyta</taxon>
        <taxon>Embryophyta</taxon>
        <taxon>Tracheophyta</taxon>
        <taxon>Spermatophyta</taxon>
        <taxon>Magnoliopsida</taxon>
        <taxon>Liliopsida</taxon>
        <taxon>Poales</taxon>
        <taxon>Bromeliaceae</taxon>
        <taxon>Bromelioideae</taxon>
        <taxon>Ananas</taxon>
    </lineage>
</organism>
<proteinExistence type="predicted"/>
<evidence type="ECO:0000313" key="3">
    <source>
        <dbReference type="Proteomes" id="UP000515123"/>
    </source>
</evidence>
<dbReference type="RefSeq" id="XP_020106676.1">
    <property type="nucleotide sequence ID" value="XM_020251087.1"/>
</dbReference>
<dbReference type="PANTHER" id="PTHR31973:SF188">
    <property type="entry name" value="POLYPROTEIN, PUTATIVE-RELATED"/>
    <property type="match status" value="1"/>
</dbReference>
<dbReference type="Pfam" id="PF10551">
    <property type="entry name" value="MULE"/>
    <property type="match status" value="1"/>
</dbReference>
<dbReference type="Pfam" id="PF03108">
    <property type="entry name" value="DBD_Tnp_Mut"/>
    <property type="match status" value="1"/>
</dbReference>
<dbReference type="AlphaFoldDB" id="A0A6P5GDI3"/>
<reference evidence="4" key="2">
    <citation type="submission" date="2025-08" db="UniProtKB">
        <authorList>
            <consortium name="RefSeq"/>
        </authorList>
    </citation>
    <scope>IDENTIFICATION</scope>
    <source>
        <tissue evidence="4">Leaf</tissue>
    </source>
</reference>
<evidence type="ECO:0000313" key="4">
    <source>
        <dbReference type="RefSeq" id="XP_020106676.1"/>
    </source>
</evidence>
<gene>
    <name evidence="4" type="primary">LOC109722909</name>
</gene>
<sequence>MAIFSIYNDMKEAEIFITIQSQDIPLNYNGEKTLTQEGNIDMIDDNIVGIGEGIGEGVGEGVDEGVGEGAGEGVGEDIGGAIGEMLVKSPKKQLMKILGLKTDGSDLEDNMDHVGTFSYDVNNPIMEVGAKYPNVTVTCAKSNCKWRIHASRLQDSLVFQIKTLQGEHTCTSANRCRNKVATQSWVCNRVIEWLRLEGDLSTTELRKRLQQKYHVDLTYSKIFRGKEMALSKIHGHWEYSYQRIYDFKEEIGRRNSGSHVEIKLQVINEEHHFQRVFLAFGPCIQGFLNGCRPYIALDGCHLKGKHRGVLISATSIDGNKSIFPVAFGVVESENSNSWEWFLHGLKTAIGESEGLVFSSDRQKGLDEAVQVVNKGRGCAVSTPPNPYTKEQRKKVVSFILRLRDDDDDFDDDGCDDFDDDNGVRGGLMTSSFFFFSDDG</sequence>
<feature type="domain" description="MULE transposase" evidence="2">
    <location>
        <begin position="295"/>
        <end position="372"/>
    </location>
</feature>
<keyword evidence="3" id="KW-1185">Reference proteome</keyword>
<protein>
    <submittedName>
        <fullName evidence="4">Uncharacterized protein LOC109722909</fullName>
    </submittedName>
</protein>
<evidence type="ECO:0000259" key="1">
    <source>
        <dbReference type="Pfam" id="PF03108"/>
    </source>
</evidence>
<feature type="domain" description="Transposase MuDR plant" evidence="1">
    <location>
        <begin position="135"/>
        <end position="161"/>
    </location>
</feature>
<dbReference type="InterPro" id="IPR018289">
    <property type="entry name" value="MULE_transposase_dom"/>
</dbReference>
<dbReference type="InterPro" id="IPR004332">
    <property type="entry name" value="Transposase_MuDR"/>
</dbReference>
<dbReference type="PANTHER" id="PTHR31973">
    <property type="entry name" value="POLYPROTEIN, PUTATIVE-RELATED"/>
    <property type="match status" value="1"/>
</dbReference>
<dbReference type="OrthoDB" id="1932754at2759"/>
<name>A0A6P5GDI3_ANACO</name>
<dbReference type="Proteomes" id="UP000515123">
    <property type="component" value="Linkage group 17"/>
</dbReference>
<reference evidence="3" key="1">
    <citation type="journal article" date="2015" name="Nat. Genet.">
        <title>The pineapple genome and the evolution of CAM photosynthesis.</title>
        <authorList>
            <person name="Ming R."/>
            <person name="VanBuren R."/>
            <person name="Wai C.M."/>
            <person name="Tang H."/>
            <person name="Schatz M.C."/>
            <person name="Bowers J.E."/>
            <person name="Lyons E."/>
            <person name="Wang M.L."/>
            <person name="Chen J."/>
            <person name="Biggers E."/>
            <person name="Zhang J."/>
            <person name="Huang L."/>
            <person name="Zhang L."/>
            <person name="Miao W."/>
            <person name="Zhang J."/>
            <person name="Ye Z."/>
            <person name="Miao C."/>
            <person name="Lin Z."/>
            <person name="Wang H."/>
            <person name="Zhou H."/>
            <person name="Yim W.C."/>
            <person name="Priest H.D."/>
            <person name="Zheng C."/>
            <person name="Woodhouse M."/>
            <person name="Edger P.P."/>
            <person name="Guyot R."/>
            <person name="Guo H.B."/>
            <person name="Guo H."/>
            <person name="Zheng G."/>
            <person name="Singh R."/>
            <person name="Sharma A."/>
            <person name="Min X."/>
            <person name="Zheng Y."/>
            <person name="Lee H."/>
            <person name="Gurtowski J."/>
            <person name="Sedlazeck F.J."/>
            <person name="Harkess A."/>
            <person name="McKain M.R."/>
            <person name="Liao Z."/>
            <person name="Fang J."/>
            <person name="Liu J."/>
            <person name="Zhang X."/>
            <person name="Zhang Q."/>
            <person name="Hu W."/>
            <person name="Qin Y."/>
            <person name="Wang K."/>
            <person name="Chen L.Y."/>
            <person name="Shirley N."/>
            <person name="Lin Y.R."/>
            <person name="Liu L.Y."/>
            <person name="Hernandez A.G."/>
            <person name="Wright C.L."/>
            <person name="Bulone V."/>
            <person name="Tuskan G.A."/>
            <person name="Heath K."/>
            <person name="Zee F."/>
            <person name="Moore P.H."/>
            <person name="Sunkar R."/>
            <person name="Leebens-Mack J.H."/>
            <person name="Mockler T."/>
            <person name="Bennetzen J.L."/>
            <person name="Freeling M."/>
            <person name="Sankoff D."/>
            <person name="Paterson A.H."/>
            <person name="Zhu X."/>
            <person name="Yang X."/>
            <person name="Smith J.A."/>
            <person name="Cushman J.C."/>
            <person name="Paull R.E."/>
            <person name="Yu Q."/>
        </authorList>
    </citation>
    <scope>NUCLEOTIDE SEQUENCE [LARGE SCALE GENOMIC DNA]</scope>
    <source>
        <strain evidence="3">cv. F153</strain>
    </source>
</reference>
<accession>A0A6P5GDI3</accession>